<gene>
    <name evidence="2" type="ORF">GALMADRAFT_1025589</name>
</gene>
<evidence type="ECO:0000313" key="2">
    <source>
        <dbReference type="EMBL" id="KDR68721.1"/>
    </source>
</evidence>
<evidence type="ECO:0000256" key="1">
    <source>
        <dbReference type="SAM" id="SignalP"/>
    </source>
</evidence>
<dbReference type="HOGENOM" id="CLU_2386318_0_0_1"/>
<protein>
    <recommendedName>
        <fullName evidence="4">Secreted protein</fullName>
    </recommendedName>
</protein>
<dbReference type="AlphaFoldDB" id="A0A067SCV1"/>
<feature type="chain" id="PRO_5001648848" description="Secreted protein" evidence="1">
    <location>
        <begin position="24"/>
        <end position="94"/>
    </location>
</feature>
<evidence type="ECO:0008006" key="4">
    <source>
        <dbReference type="Google" id="ProtNLM"/>
    </source>
</evidence>
<dbReference type="EMBL" id="KL142406">
    <property type="protein sequence ID" value="KDR68721.1"/>
    <property type="molecule type" value="Genomic_DNA"/>
</dbReference>
<feature type="signal peptide" evidence="1">
    <location>
        <begin position="1"/>
        <end position="23"/>
    </location>
</feature>
<dbReference type="Proteomes" id="UP000027222">
    <property type="component" value="Unassembled WGS sequence"/>
</dbReference>
<keyword evidence="3" id="KW-1185">Reference proteome</keyword>
<organism evidence="2 3">
    <name type="scientific">Galerina marginata (strain CBS 339.88)</name>
    <dbReference type="NCBI Taxonomy" id="685588"/>
    <lineage>
        <taxon>Eukaryota</taxon>
        <taxon>Fungi</taxon>
        <taxon>Dikarya</taxon>
        <taxon>Basidiomycota</taxon>
        <taxon>Agaricomycotina</taxon>
        <taxon>Agaricomycetes</taxon>
        <taxon>Agaricomycetidae</taxon>
        <taxon>Agaricales</taxon>
        <taxon>Agaricineae</taxon>
        <taxon>Strophariaceae</taxon>
        <taxon>Galerina</taxon>
    </lineage>
</organism>
<reference evidence="3" key="1">
    <citation type="journal article" date="2014" name="Proc. Natl. Acad. Sci. U.S.A.">
        <title>Extensive sampling of basidiomycete genomes demonstrates inadequacy of the white-rot/brown-rot paradigm for wood decay fungi.</title>
        <authorList>
            <person name="Riley R."/>
            <person name="Salamov A.A."/>
            <person name="Brown D.W."/>
            <person name="Nagy L.G."/>
            <person name="Floudas D."/>
            <person name="Held B.W."/>
            <person name="Levasseur A."/>
            <person name="Lombard V."/>
            <person name="Morin E."/>
            <person name="Otillar R."/>
            <person name="Lindquist E.A."/>
            <person name="Sun H."/>
            <person name="LaButti K.M."/>
            <person name="Schmutz J."/>
            <person name="Jabbour D."/>
            <person name="Luo H."/>
            <person name="Baker S.E."/>
            <person name="Pisabarro A.G."/>
            <person name="Walton J.D."/>
            <person name="Blanchette R.A."/>
            <person name="Henrissat B."/>
            <person name="Martin F."/>
            <person name="Cullen D."/>
            <person name="Hibbett D.S."/>
            <person name="Grigoriev I.V."/>
        </authorList>
    </citation>
    <scope>NUCLEOTIDE SEQUENCE [LARGE SCALE GENOMIC DNA]</scope>
    <source>
        <strain evidence="3">CBS 339.88</strain>
    </source>
</reference>
<sequence length="94" mass="10552">MPLFRVGLVTPLLLLSAIHSSLLQDTTIDLLSIIRFPSLSKDTVRYFRIPGKPLRNTTLFQSLRTLLLSWRTEPPRTLGSGAVHPGLLPRNYVS</sequence>
<evidence type="ECO:0000313" key="3">
    <source>
        <dbReference type="Proteomes" id="UP000027222"/>
    </source>
</evidence>
<accession>A0A067SCV1</accession>
<proteinExistence type="predicted"/>
<keyword evidence="1" id="KW-0732">Signal</keyword>
<name>A0A067SCV1_GALM3</name>